<reference evidence="13 14" key="1">
    <citation type="submission" date="2025-04" db="UniProtKB">
        <authorList>
            <consortium name="RefSeq"/>
        </authorList>
    </citation>
    <scope>IDENTIFICATION</scope>
    <source>
        <strain evidence="13 14">Wakin</strain>
        <tissue evidence="13 14">Muscle</tissue>
    </source>
</reference>
<dbReference type="Gene3D" id="3.10.10.10">
    <property type="entry name" value="HIV Type 1 Reverse Transcriptase, subunit A, domain 1"/>
    <property type="match status" value="1"/>
</dbReference>
<dbReference type="FunFam" id="1.10.340.70:FF:000001">
    <property type="entry name" value="Retrovirus-related Pol polyprotein from transposon gypsy-like Protein"/>
    <property type="match status" value="1"/>
</dbReference>
<dbReference type="AlphaFoldDB" id="A0A6P6JW38"/>
<evidence type="ECO:0000256" key="2">
    <source>
        <dbReference type="ARBA" id="ARBA00012180"/>
    </source>
</evidence>
<dbReference type="FunFam" id="3.10.20.370:FF:000001">
    <property type="entry name" value="Retrovirus-related Pol polyprotein from transposon 17.6-like protein"/>
    <property type="match status" value="1"/>
</dbReference>
<gene>
    <name evidence="13 14" type="primary">LOC113047065</name>
</gene>
<keyword evidence="4" id="KW-0548">Nucleotidyltransferase</keyword>
<dbReference type="InterPro" id="IPR050951">
    <property type="entry name" value="Retrovirus_Pol_polyprotein"/>
</dbReference>
<dbReference type="FunFam" id="3.30.420.10:FF:000032">
    <property type="entry name" value="Retrovirus-related Pol polyprotein from transposon 297-like Protein"/>
    <property type="match status" value="1"/>
</dbReference>
<evidence type="ECO:0000313" key="13">
    <source>
        <dbReference type="RefSeq" id="XP_026064101.1"/>
    </source>
</evidence>
<dbReference type="GeneID" id="113047065"/>
<keyword evidence="8" id="KW-0695">RNA-directed DNA polymerase</keyword>
<feature type="domain" description="Reverse transcriptase" evidence="10">
    <location>
        <begin position="561"/>
        <end position="738"/>
    </location>
</feature>
<evidence type="ECO:0000259" key="11">
    <source>
        <dbReference type="PROSITE" id="PS50994"/>
    </source>
</evidence>
<evidence type="ECO:0000313" key="12">
    <source>
        <dbReference type="Proteomes" id="UP000515129"/>
    </source>
</evidence>
<accession>A0A6P6JW38</accession>
<evidence type="ECO:0000313" key="14">
    <source>
        <dbReference type="RefSeq" id="XP_026064102.1"/>
    </source>
</evidence>
<dbReference type="Gene3D" id="3.10.20.370">
    <property type="match status" value="1"/>
</dbReference>
<evidence type="ECO:0000256" key="4">
    <source>
        <dbReference type="ARBA" id="ARBA00022695"/>
    </source>
</evidence>
<dbReference type="KEGG" id="caua:113047065"/>
<dbReference type="PANTHER" id="PTHR37984">
    <property type="entry name" value="PROTEIN CBG26694"/>
    <property type="match status" value="1"/>
</dbReference>
<dbReference type="CDD" id="cd09274">
    <property type="entry name" value="RNase_HI_RT_Ty3"/>
    <property type="match status" value="1"/>
</dbReference>
<proteinExistence type="inferred from homology"/>
<keyword evidence="3" id="KW-0808">Transferase</keyword>
<keyword evidence="12" id="KW-1185">Reference proteome</keyword>
<dbReference type="InterPro" id="IPR012337">
    <property type="entry name" value="RNaseH-like_sf"/>
</dbReference>
<dbReference type="GO" id="GO:0015074">
    <property type="term" value="P:DNA integration"/>
    <property type="evidence" value="ECO:0007669"/>
    <property type="project" value="InterPro"/>
</dbReference>
<dbReference type="InterPro" id="IPR043128">
    <property type="entry name" value="Rev_trsase/Diguanyl_cyclase"/>
</dbReference>
<dbReference type="GO" id="GO:0004523">
    <property type="term" value="F:RNA-DNA hybrid ribonuclease activity"/>
    <property type="evidence" value="ECO:0007669"/>
    <property type="project" value="UniProtKB-EC"/>
</dbReference>
<dbReference type="InterPro" id="IPR000477">
    <property type="entry name" value="RT_dom"/>
</dbReference>
<dbReference type="PROSITE" id="PS50994">
    <property type="entry name" value="INTEGRASE"/>
    <property type="match status" value="1"/>
</dbReference>
<dbReference type="FunFam" id="3.30.70.270:FF:000115">
    <property type="entry name" value="Polyprotein of retroviral origin, putative"/>
    <property type="match status" value="1"/>
</dbReference>
<dbReference type="Gene3D" id="1.10.340.70">
    <property type="match status" value="1"/>
</dbReference>
<dbReference type="RefSeq" id="XP_026064102.1">
    <property type="nucleotide sequence ID" value="XM_026208317.1"/>
</dbReference>
<evidence type="ECO:0000256" key="8">
    <source>
        <dbReference type="ARBA" id="ARBA00022918"/>
    </source>
</evidence>
<dbReference type="InterPro" id="IPR054465">
    <property type="entry name" value="Integrase_p58-like_C"/>
</dbReference>
<dbReference type="RefSeq" id="XP_026064101.1">
    <property type="nucleotide sequence ID" value="XM_026208316.1"/>
</dbReference>
<evidence type="ECO:0000256" key="1">
    <source>
        <dbReference type="ARBA" id="ARBA00010879"/>
    </source>
</evidence>
<sequence length="958" mass="107552">MIKPKFGEGVDVINPHEALGVDRAQLIAAQKADPSITSCFDAALACKKVPEARIAYYCDNGVLMRKWKPEDSDSDYHEVHQIVLPAAYRPQVLKLAHENVLAGHLGVNKTFHRITKYFFWPKCKSSIAEFCRTCEICQRSGKPNQKVPVAPLHPVPVMAELFERLILDCVGPLPKTKSGYQYVLTIMCTATRFPEAVPLRTIKSPAVIKALVKFCTIFGLPKEIQTDQGSNFTSKKFKQMLVEMGVSHRMSTAYHPESQGALERYHQTLKAMIRAYCVETGREWDEGLPFLLFATRESVQESTGFSPADLVFGHTVRGPMKMLSEQLLSENHSPVSVSEYVSSFKERLHCAWGIAKRHLSVTQVKMKSRYDKKSVNRKFKPGDLVLVLLPIPDSVFAAKFSGPYTIERKLSDTDYVIATPDRKRRKRVCHINMLKRYLKRDEGTYDATPSVTPVAAVSTASYCLAEDGLVDKVPVSSCGKLKNSVILKNLPNTLPYLTVYQRKELLQLISRYPSLFADVPGRTSVLTHDIDVGDSLPVKQHAYRVNPNKRAIMKEEVEYMIRHDIAMPSQSPWSSPCLLVPKPDSSFRFCTDYRKVNKITKADSFPLPRMEDCVDRVGSANFVSKLDLLKGYWQVPLTPRASEISAFVTPDHFMQYNVLAFGMRNAPATFQRLMQRVLAGVTHCEVYIDDVVVYSSTWEEHVKTLESVFNKLAIASLTLNAAKCEFGKAVVTYLGKQVGQGCVRPVVAKVEAILQFPTPSNKRELRRFLGMAGYYRGFCRNFSAVVSPLTDLLSSSRKFIWDCECSLAFSAVKDLLCNAPVLLAPNFEKSFKLQVDASATGAGAVLLQEDEHGIDHPVSYFSKKFGSYQKQYSTIEKEALALLLALQHFDVYIGGSSIPLLVYTDHNPLTFLAQMSNSNQRLMRWALFVQEYNLDIRHMKGSENVIADALSRTGGTEI</sequence>
<organism evidence="12 13">
    <name type="scientific">Carassius auratus</name>
    <name type="common">Goldfish</name>
    <dbReference type="NCBI Taxonomy" id="7957"/>
    <lineage>
        <taxon>Eukaryota</taxon>
        <taxon>Metazoa</taxon>
        <taxon>Chordata</taxon>
        <taxon>Craniata</taxon>
        <taxon>Vertebrata</taxon>
        <taxon>Euteleostomi</taxon>
        <taxon>Actinopterygii</taxon>
        <taxon>Neopterygii</taxon>
        <taxon>Teleostei</taxon>
        <taxon>Ostariophysi</taxon>
        <taxon>Cypriniformes</taxon>
        <taxon>Cyprinidae</taxon>
        <taxon>Cyprininae</taxon>
        <taxon>Carassius</taxon>
    </lineage>
</organism>
<dbReference type="OrthoDB" id="10000497at2759"/>
<dbReference type="SUPFAM" id="SSF56672">
    <property type="entry name" value="DNA/RNA polymerases"/>
    <property type="match status" value="1"/>
</dbReference>
<dbReference type="Gene3D" id="3.30.420.10">
    <property type="entry name" value="Ribonuclease H-like superfamily/Ribonuclease H"/>
    <property type="match status" value="1"/>
</dbReference>
<dbReference type="Pfam" id="PF17917">
    <property type="entry name" value="RT_RNaseH"/>
    <property type="match status" value="1"/>
</dbReference>
<keyword evidence="5" id="KW-0540">Nuclease</keyword>
<dbReference type="EC" id="3.1.26.4" evidence="2"/>
<dbReference type="InterPro" id="IPR041588">
    <property type="entry name" value="Integrase_H2C2"/>
</dbReference>
<dbReference type="PANTHER" id="PTHR37984:SF5">
    <property type="entry name" value="PROTEIN NYNRIN-LIKE"/>
    <property type="match status" value="1"/>
</dbReference>
<evidence type="ECO:0000256" key="5">
    <source>
        <dbReference type="ARBA" id="ARBA00022722"/>
    </source>
</evidence>
<dbReference type="InterPro" id="IPR041373">
    <property type="entry name" value="RT_RNaseH"/>
</dbReference>
<feature type="domain" description="Integrase catalytic" evidence="11">
    <location>
        <begin position="152"/>
        <end position="315"/>
    </location>
</feature>
<evidence type="ECO:0000259" key="10">
    <source>
        <dbReference type="PROSITE" id="PS50878"/>
    </source>
</evidence>
<comment type="similarity">
    <text evidence="1">Belongs to the beta type-B retroviral polymerase family. HERV class-II K(HML-2) pol subfamily.</text>
</comment>
<evidence type="ECO:0000256" key="6">
    <source>
        <dbReference type="ARBA" id="ARBA00022759"/>
    </source>
</evidence>
<name>A0A6P6JW38_CARAU</name>
<evidence type="ECO:0000256" key="3">
    <source>
        <dbReference type="ARBA" id="ARBA00022679"/>
    </source>
</evidence>
<dbReference type="PROSITE" id="PS50878">
    <property type="entry name" value="RT_POL"/>
    <property type="match status" value="1"/>
</dbReference>
<keyword evidence="6" id="KW-0255">Endonuclease</keyword>
<dbReference type="GO" id="GO:0003676">
    <property type="term" value="F:nucleic acid binding"/>
    <property type="evidence" value="ECO:0007669"/>
    <property type="project" value="InterPro"/>
</dbReference>
<evidence type="ECO:0000256" key="7">
    <source>
        <dbReference type="ARBA" id="ARBA00022801"/>
    </source>
</evidence>
<dbReference type="InterPro" id="IPR036397">
    <property type="entry name" value="RNaseH_sf"/>
</dbReference>
<dbReference type="SUPFAM" id="SSF53098">
    <property type="entry name" value="Ribonuclease H-like"/>
    <property type="match status" value="1"/>
</dbReference>
<dbReference type="Pfam" id="PF22938">
    <property type="entry name" value="Integrase_p58_C"/>
    <property type="match status" value="1"/>
</dbReference>
<dbReference type="Gene3D" id="3.30.70.270">
    <property type="match status" value="2"/>
</dbReference>
<dbReference type="InterPro" id="IPR043502">
    <property type="entry name" value="DNA/RNA_pol_sf"/>
</dbReference>
<dbReference type="Pfam" id="PF00078">
    <property type="entry name" value="RVT_1"/>
    <property type="match status" value="1"/>
</dbReference>
<dbReference type="Proteomes" id="UP000515129">
    <property type="component" value="Chromosome 28"/>
</dbReference>
<protein>
    <recommendedName>
        <fullName evidence="9">Gypsy retrotransposon integrase-like protein 1</fullName>
        <ecNumber evidence="2">3.1.26.4</ecNumber>
    </recommendedName>
</protein>
<dbReference type="InterPro" id="IPR001584">
    <property type="entry name" value="Integrase_cat-core"/>
</dbReference>
<dbReference type="Pfam" id="PF00665">
    <property type="entry name" value="rve"/>
    <property type="match status" value="1"/>
</dbReference>
<dbReference type="GO" id="GO:0003964">
    <property type="term" value="F:RNA-directed DNA polymerase activity"/>
    <property type="evidence" value="ECO:0007669"/>
    <property type="project" value="UniProtKB-KW"/>
</dbReference>
<evidence type="ECO:0000256" key="9">
    <source>
        <dbReference type="ARBA" id="ARBA00039658"/>
    </source>
</evidence>
<dbReference type="CDD" id="cd01647">
    <property type="entry name" value="RT_LTR"/>
    <property type="match status" value="1"/>
</dbReference>
<keyword evidence="7" id="KW-0378">Hydrolase</keyword>
<dbReference type="Pfam" id="PF17921">
    <property type="entry name" value="Integrase_H2C2"/>
    <property type="match status" value="1"/>
</dbReference>